<name>A0A8J3Q897_9ACTN</name>
<keyword evidence="4" id="KW-1185">Reference proteome</keyword>
<accession>A0A8J3Q897</accession>
<protein>
    <submittedName>
        <fullName evidence="3">Uncharacterized protein</fullName>
    </submittedName>
</protein>
<evidence type="ECO:0000313" key="4">
    <source>
        <dbReference type="Proteomes" id="UP000612899"/>
    </source>
</evidence>
<organism evidence="3 4">
    <name type="scientific">Rhizocola hellebori</name>
    <dbReference type="NCBI Taxonomy" id="1392758"/>
    <lineage>
        <taxon>Bacteria</taxon>
        <taxon>Bacillati</taxon>
        <taxon>Actinomycetota</taxon>
        <taxon>Actinomycetes</taxon>
        <taxon>Micromonosporales</taxon>
        <taxon>Micromonosporaceae</taxon>
        <taxon>Rhizocola</taxon>
    </lineage>
</organism>
<keyword evidence="2" id="KW-0812">Transmembrane</keyword>
<gene>
    <name evidence="3" type="ORF">Rhe02_32590</name>
</gene>
<sequence length="99" mass="10589">MDIPPLPPIQPGTPLTRSPGRRANYRGAMGTLIAAVVCSFITLAMWILPFVFSTDSTSGESGLVILLLMVSTIPCAAAAILFLIAIILFMVDAADRRRN</sequence>
<dbReference type="AlphaFoldDB" id="A0A8J3Q897"/>
<comment type="caution">
    <text evidence="3">The sequence shown here is derived from an EMBL/GenBank/DDBJ whole genome shotgun (WGS) entry which is preliminary data.</text>
</comment>
<keyword evidence="2" id="KW-0472">Membrane</keyword>
<feature type="region of interest" description="Disordered" evidence="1">
    <location>
        <begin position="1"/>
        <end position="20"/>
    </location>
</feature>
<feature type="compositionally biased region" description="Pro residues" evidence="1">
    <location>
        <begin position="1"/>
        <end position="11"/>
    </location>
</feature>
<evidence type="ECO:0000256" key="2">
    <source>
        <dbReference type="SAM" id="Phobius"/>
    </source>
</evidence>
<dbReference type="EMBL" id="BONY01000017">
    <property type="protein sequence ID" value="GIH05192.1"/>
    <property type="molecule type" value="Genomic_DNA"/>
</dbReference>
<evidence type="ECO:0000256" key="1">
    <source>
        <dbReference type="SAM" id="MobiDB-lite"/>
    </source>
</evidence>
<evidence type="ECO:0000313" key="3">
    <source>
        <dbReference type="EMBL" id="GIH05192.1"/>
    </source>
</evidence>
<keyword evidence="2" id="KW-1133">Transmembrane helix</keyword>
<feature type="transmembrane region" description="Helical" evidence="2">
    <location>
        <begin position="64"/>
        <end position="91"/>
    </location>
</feature>
<proteinExistence type="predicted"/>
<feature type="transmembrane region" description="Helical" evidence="2">
    <location>
        <begin position="27"/>
        <end position="52"/>
    </location>
</feature>
<dbReference type="Proteomes" id="UP000612899">
    <property type="component" value="Unassembled WGS sequence"/>
</dbReference>
<reference evidence="3" key="1">
    <citation type="submission" date="2021-01" db="EMBL/GenBank/DDBJ databases">
        <title>Whole genome shotgun sequence of Rhizocola hellebori NBRC 109834.</title>
        <authorList>
            <person name="Komaki H."/>
            <person name="Tamura T."/>
        </authorList>
    </citation>
    <scope>NUCLEOTIDE SEQUENCE</scope>
    <source>
        <strain evidence="3">NBRC 109834</strain>
    </source>
</reference>